<dbReference type="EMBL" id="SJOL01006875">
    <property type="protein sequence ID" value="TGZ64134.1"/>
    <property type="molecule type" value="Genomic_DNA"/>
</dbReference>
<organism evidence="2 3">
    <name type="scientific">Opisthorchis felineus</name>
    <dbReference type="NCBI Taxonomy" id="147828"/>
    <lineage>
        <taxon>Eukaryota</taxon>
        <taxon>Metazoa</taxon>
        <taxon>Spiralia</taxon>
        <taxon>Lophotrochozoa</taxon>
        <taxon>Platyhelminthes</taxon>
        <taxon>Trematoda</taxon>
        <taxon>Digenea</taxon>
        <taxon>Opisthorchiida</taxon>
        <taxon>Opisthorchiata</taxon>
        <taxon>Opisthorchiidae</taxon>
        <taxon>Opisthorchis</taxon>
    </lineage>
</organism>
<evidence type="ECO:0000256" key="1">
    <source>
        <dbReference type="SAM" id="MobiDB-lite"/>
    </source>
</evidence>
<accession>A0A4V6RGY0</accession>
<name>A0A4V6RGY0_OPIFE</name>
<gene>
    <name evidence="2" type="ORF">CRM22_006518</name>
</gene>
<feature type="region of interest" description="Disordered" evidence="1">
    <location>
        <begin position="332"/>
        <end position="352"/>
    </location>
</feature>
<sequence>MNHLNGSKQRGSSVIESCLAGKRQCLPIGSSLFENGPSVPNGSPYLFPPANVFGPGFTPCLLGLPGGFGEDLTRSSEDRCKVTVNPFVSRNAFTSSKTTTDPLSFPQLFSVMSNEPMMFPNTYPLLSSAQLSLETPWISYPSVCGPHNEPVDPHSVFATSVIRPTKFTSPEKQLNNSLNINQLHSQSRFPVDRPLCTTSQNNAVNPNLVPFELSNQQTESDTSSSMLEGNEFNPTSTVSIQKCASGQVLNELKTPGPLRPNGLSPPLHSRYDGHGDVRKIDSPNLPMDLSLGFRKELEQTLDVNRGGQKRPARKQSFEIGHLCPELNHRDEGQQTAVHPETPNQPAVSSHCEKQQNGNIFWQMTLQRLMAQGSSTINGWPTGCDKAWPSTDSSDSSSRSRSPARAVLSTTVSHVNAAGPSEQHVNRQIKTVKLTASADGLRNHHFSDSQSVLPDLRYKFYSHYKVTANNGKRSRISKQNSGIFSVAQLTNTCR</sequence>
<evidence type="ECO:0000313" key="2">
    <source>
        <dbReference type="EMBL" id="TGZ64134.1"/>
    </source>
</evidence>
<evidence type="ECO:0000313" key="3">
    <source>
        <dbReference type="Proteomes" id="UP000308267"/>
    </source>
</evidence>
<feature type="compositionally biased region" description="Polar residues" evidence="1">
    <location>
        <begin position="333"/>
        <end position="347"/>
    </location>
</feature>
<feature type="compositionally biased region" description="Low complexity" evidence="1">
    <location>
        <begin position="389"/>
        <end position="400"/>
    </location>
</feature>
<dbReference type="Proteomes" id="UP000308267">
    <property type="component" value="Unassembled WGS sequence"/>
</dbReference>
<proteinExistence type="predicted"/>
<reference evidence="2 3" key="1">
    <citation type="journal article" date="2019" name="BMC Genomics">
        <title>New insights from Opisthorchis felineus genome: update on genomics of the epidemiologically important liver flukes.</title>
        <authorList>
            <person name="Ershov N.I."/>
            <person name="Mordvinov V.A."/>
            <person name="Prokhortchouk E.B."/>
            <person name="Pakharukova M.Y."/>
            <person name="Gunbin K.V."/>
            <person name="Ustyantsev K."/>
            <person name="Genaev M.A."/>
            <person name="Blinov A.G."/>
            <person name="Mazur A."/>
            <person name="Boulygina E."/>
            <person name="Tsygankova S."/>
            <person name="Khrameeva E."/>
            <person name="Chekanov N."/>
            <person name="Fan G."/>
            <person name="Xiao A."/>
            <person name="Zhang H."/>
            <person name="Xu X."/>
            <person name="Yang H."/>
            <person name="Solovyev V."/>
            <person name="Lee S.M."/>
            <person name="Liu X."/>
            <person name="Afonnikov D.A."/>
            <person name="Skryabin K.G."/>
        </authorList>
    </citation>
    <scope>NUCLEOTIDE SEQUENCE [LARGE SCALE GENOMIC DNA]</scope>
    <source>
        <strain evidence="2">AK-0245</strain>
        <tissue evidence="2">Whole organism</tissue>
    </source>
</reference>
<keyword evidence="3" id="KW-1185">Reference proteome</keyword>
<dbReference type="OrthoDB" id="6260891at2759"/>
<protein>
    <submittedName>
        <fullName evidence="2">Uncharacterized protein</fullName>
    </submittedName>
</protein>
<comment type="caution">
    <text evidence="2">The sequence shown here is derived from an EMBL/GenBank/DDBJ whole genome shotgun (WGS) entry which is preliminary data.</text>
</comment>
<dbReference type="AlphaFoldDB" id="A0A4V6RGY0"/>
<feature type="region of interest" description="Disordered" evidence="1">
    <location>
        <begin position="379"/>
        <end position="404"/>
    </location>
</feature>